<reference evidence="1" key="1">
    <citation type="submission" date="2024-03" db="EMBL/GenBank/DDBJ databases">
        <title>Psychrobacter raelis sp. nov. isolated from a dog with peritonitis.</title>
        <authorList>
            <person name="Schiavone A."/>
            <person name="Manzulli V."/>
            <person name="Camarda A."/>
            <person name="Cafiero M.A."/>
            <person name="Vasco I."/>
            <person name="Marino L."/>
            <person name="Pennuzzi G."/>
            <person name="Serrecchia L."/>
            <person name="Galante D."/>
            <person name="Pugliese N."/>
        </authorList>
    </citation>
    <scope>NUCLEOTIDE SEQUENCE</scope>
    <source>
        <strain evidence="1">PraFG1</strain>
    </source>
</reference>
<dbReference type="KEGG" id="prae:MN210_08640"/>
<dbReference type="Proteomes" id="UP000829560">
    <property type="component" value="Chromosome"/>
</dbReference>
<sequence length="53" mass="6060">MPDELLEQLRANVPLQEAGRNSNKVIVLARANKSMRVFEHIVDRLSEWQSAKA</sequence>
<keyword evidence="2" id="KW-1185">Reference proteome</keyword>
<protein>
    <submittedName>
        <fullName evidence="1">Uncharacterized protein</fullName>
    </submittedName>
</protein>
<evidence type="ECO:0000313" key="2">
    <source>
        <dbReference type="Proteomes" id="UP000829560"/>
    </source>
</evidence>
<proteinExistence type="predicted"/>
<name>A0AAT9PAI3_9GAMM</name>
<organism evidence="1 2">
    <name type="scientific">Psychrobacter raelei</name>
    <dbReference type="NCBI Taxonomy" id="2565531"/>
    <lineage>
        <taxon>Bacteria</taxon>
        <taxon>Pseudomonadati</taxon>
        <taxon>Pseudomonadota</taxon>
        <taxon>Gammaproteobacteria</taxon>
        <taxon>Moraxellales</taxon>
        <taxon>Moraxellaceae</taxon>
        <taxon>Psychrobacter</taxon>
    </lineage>
</organism>
<dbReference type="RefSeq" id="WP_241878009.1">
    <property type="nucleotide sequence ID" value="NZ_CP093310.2"/>
</dbReference>
<gene>
    <name evidence="1" type="ORF">MN210_08640</name>
</gene>
<dbReference type="AlphaFoldDB" id="A0AAT9PAI3"/>
<dbReference type="EMBL" id="CP093310">
    <property type="protein sequence ID" value="UNK04417.1"/>
    <property type="molecule type" value="Genomic_DNA"/>
</dbReference>
<evidence type="ECO:0000313" key="1">
    <source>
        <dbReference type="EMBL" id="UNK04417.1"/>
    </source>
</evidence>
<accession>A0AAT9PAI3</accession>